<dbReference type="PROSITE" id="PS51747">
    <property type="entry name" value="CYT_DCMP_DEAMINASES_2"/>
    <property type="match status" value="1"/>
</dbReference>
<evidence type="ECO:0000256" key="3">
    <source>
        <dbReference type="SAM" id="Phobius"/>
    </source>
</evidence>
<evidence type="ECO:0000259" key="4">
    <source>
        <dbReference type="PROSITE" id="PS51747"/>
    </source>
</evidence>
<dbReference type="Gene3D" id="3.40.140.10">
    <property type="entry name" value="Cytidine Deaminase, domain 2"/>
    <property type="match status" value="1"/>
</dbReference>
<dbReference type="AlphaFoldDB" id="B8CCD8"/>
<dbReference type="RefSeq" id="XP_002293747.1">
    <property type="nucleotide sequence ID" value="XM_002293711.1"/>
</dbReference>
<dbReference type="InParanoid" id="B8CCD8"/>
<dbReference type="SUPFAM" id="SSF53927">
    <property type="entry name" value="Cytidine deaminase-like"/>
    <property type="match status" value="1"/>
</dbReference>
<dbReference type="EMBL" id="CM000649">
    <property type="protein sequence ID" value="EED88756.1"/>
    <property type="molecule type" value="Genomic_DNA"/>
</dbReference>
<dbReference type="PANTHER" id="PTHR11079">
    <property type="entry name" value="CYTOSINE DEAMINASE FAMILY MEMBER"/>
    <property type="match status" value="1"/>
</dbReference>
<keyword evidence="3" id="KW-1133">Transmembrane helix</keyword>
<dbReference type="InterPro" id="IPR002125">
    <property type="entry name" value="CMP_dCMP_dom"/>
</dbReference>
<dbReference type="GO" id="GO:0008835">
    <property type="term" value="F:diaminohydroxyphosphoribosylaminopyrimidine deaminase activity"/>
    <property type="evidence" value="ECO:0000318"/>
    <property type="project" value="GO_Central"/>
</dbReference>
<evidence type="ECO:0000313" key="5">
    <source>
        <dbReference type="EMBL" id="EED88756.1"/>
    </source>
</evidence>
<dbReference type="Proteomes" id="UP000001449">
    <property type="component" value="Chromosome 14"/>
</dbReference>
<feature type="transmembrane region" description="Helical" evidence="3">
    <location>
        <begin position="16"/>
        <end position="35"/>
    </location>
</feature>
<dbReference type="PaxDb" id="35128-Thaps269763"/>
<dbReference type="GeneID" id="7451231"/>
<dbReference type="CDD" id="cd01284">
    <property type="entry name" value="Riboflavin_deaminase-reductase"/>
    <property type="match status" value="1"/>
</dbReference>
<evidence type="ECO:0000313" key="6">
    <source>
        <dbReference type="Proteomes" id="UP000001449"/>
    </source>
</evidence>
<dbReference type="KEGG" id="tps:THAPSDRAFT_269763"/>
<feature type="non-terminal residue" evidence="5">
    <location>
        <position position="256"/>
    </location>
</feature>
<evidence type="ECO:0000256" key="1">
    <source>
        <dbReference type="ARBA" id="ARBA00022723"/>
    </source>
</evidence>
<keyword evidence="6" id="KW-1185">Reference proteome</keyword>
<feature type="domain" description="CMP/dCMP-type deaminase" evidence="4">
    <location>
        <begin position="99"/>
        <end position="228"/>
    </location>
</feature>
<dbReference type="PROSITE" id="PS00903">
    <property type="entry name" value="CYT_DCMP_DEAMINASES_1"/>
    <property type="match status" value="1"/>
</dbReference>
<name>B8CCD8_THAPS</name>
<sequence>MSSAALFSARKFRSMLFYRIVIPTIVSSSAVVSAYTNLHHTQIRSLHPSAAHSNVLPFGPRRRHSSNEYPRQILRYDRSLTKSRNSANSNDATTTSLTTSDVQHMKLAVRLARIGYGNTFPNPAVGCVLVSHGDDSSSIIGSGFHPKAGMPHAEVFALLEACGHDHFADSNVTAYVTLEPCCHEGQTPPCALSLVVAGINRVVVGFRDPNPRVDGGGIQLLKDAGIDVHVMEVESAQECTKLVEYFVKRISPDSPV</sequence>
<reference evidence="5 6" key="2">
    <citation type="journal article" date="2008" name="Nature">
        <title>The Phaeodactylum genome reveals the evolutionary history of diatom genomes.</title>
        <authorList>
            <person name="Bowler C."/>
            <person name="Allen A.E."/>
            <person name="Badger J.H."/>
            <person name="Grimwood J."/>
            <person name="Jabbari K."/>
            <person name="Kuo A."/>
            <person name="Maheswari U."/>
            <person name="Martens C."/>
            <person name="Maumus F."/>
            <person name="Otillar R.P."/>
            <person name="Rayko E."/>
            <person name="Salamov A."/>
            <person name="Vandepoele K."/>
            <person name="Beszteri B."/>
            <person name="Gruber A."/>
            <person name="Heijde M."/>
            <person name="Katinka M."/>
            <person name="Mock T."/>
            <person name="Valentin K."/>
            <person name="Verret F."/>
            <person name="Berges J.A."/>
            <person name="Brownlee C."/>
            <person name="Cadoret J.P."/>
            <person name="Chiovitti A."/>
            <person name="Choi C.J."/>
            <person name="Coesel S."/>
            <person name="De Martino A."/>
            <person name="Detter J.C."/>
            <person name="Durkin C."/>
            <person name="Falciatore A."/>
            <person name="Fournet J."/>
            <person name="Haruta M."/>
            <person name="Huysman M.J."/>
            <person name="Jenkins B.D."/>
            <person name="Jiroutova K."/>
            <person name="Jorgensen R.E."/>
            <person name="Joubert Y."/>
            <person name="Kaplan A."/>
            <person name="Kroger N."/>
            <person name="Kroth P.G."/>
            <person name="La Roche J."/>
            <person name="Lindquist E."/>
            <person name="Lommer M."/>
            <person name="Martin-Jezequel V."/>
            <person name="Lopez P.J."/>
            <person name="Lucas S."/>
            <person name="Mangogna M."/>
            <person name="McGinnis K."/>
            <person name="Medlin L.K."/>
            <person name="Montsant A."/>
            <person name="Oudot-Le Secq M.P."/>
            <person name="Napoli C."/>
            <person name="Obornik M."/>
            <person name="Parker M.S."/>
            <person name="Petit J.L."/>
            <person name="Porcel B.M."/>
            <person name="Poulsen N."/>
            <person name="Robison M."/>
            <person name="Rychlewski L."/>
            <person name="Rynearson T.A."/>
            <person name="Schmutz J."/>
            <person name="Shapiro H."/>
            <person name="Siaut M."/>
            <person name="Stanley M."/>
            <person name="Sussman M.R."/>
            <person name="Taylor A.R."/>
            <person name="Vardi A."/>
            <person name="von Dassow P."/>
            <person name="Vyverman W."/>
            <person name="Willis A."/>
            <person name="Wyrwicz L.S."/>
            <person name="Rokhsar D.S."/>
            <person name="Weissenbach J."/>
            <person name="Armbrust E.V."/>
            <person name="Green B.R."/>
            <person name="Van de Peer Y."/>
            <person name="Grigoriev I.V."/>
        </authorList>
    </citation>
    <scope>NUCLEOTIDE SEQUENCE [LARGE SCALE GENOMIC DNA]</scope>
    <source>
        <strain evidence="5 6">CCMP1335</strain>
    </source>
</reference>
<protein>
    <recommendedName>
        <fullName evidence="4">CMP/dCMP-type deaminase domain-containing protein</fullName>
    </recommendedName>
</protein>
<proteinExistence type="predicted"/>
<accession>B8CCD8</accession>
<keyword evidence="3" id="KW-0812">Transmembrane</keyword>
<gene>
    <name evidence="5" type="ORF">THAPSDRAFT_269763</name>
</gene>
<dbReference type="Pfam" id="PF00383">
    <property type="entry name" value="dCMP_cyt_deam_1"/>
    <property type="match status" value="1"/>
</dbReference>
<dbReference type="STRING" id="35128.B8CCD8"/>
<organism evidence="5 6">
    <name type="scientific">Thalassiosira pseudonana</name>
    <name type="common">Marine diatom</name>
    <name type="synonym">Cyclotella nana</name>
    <dbReference type="NCBI Taxonomy" id="35128"/>
    <lineage>
        <taxon>Eukaryota</taxon>
        <taxon>Sar</taxon>
        <taxon>Stramenopiles</taxon>
        <taxon>Ochrophyta</taxon>
        <taxon>Bacillariophyta</taxon>
        <taxon>Coscinodiscophyceae</taxon>
        <taxon>Thalassiosirophycidae</taxon>
        <taxon>Thalassiosirales</taxon>
        <taxon>Thalassiosiraceae</taxon>
        <taxon>Thalassiosira</taxon>
    </lineage>
</organism>
<dbReference type="GO" id="GO:0008270">
    <property type="term" value="F:zinc ion binding"/>
    <property type="evidence" value="ECO:0007669"/>
    <property type="project" value="InterPro"/>
</dbReference>
<dbReference type="eggNOG" id="KOG1018">
    <property type="taxonomic scope" value="Eukaryota"/>
</dbReference>
<keyword evidence="1" id="KW-0479">Metal-binding</keyword>
<keyword evidence="3" id="KW-0472">Membrane</keyword>
<dbReference type="PANTHER" id="PTHR11079:SF162">
    <property type="entry name" value="RIBOFLAVIN BIOSYNTHESIS PROTEIN PYRD, CHLOROPLASTIC"/>
    <property type="match status" value="1"/>
</dbReference>
<reference evidence="5 6" key="1">
    <citation type="journal article" date="2004" name="Science">
        <title>The genome of the diatom Thalassiosira pseudonana: ecology, evolution, and metabolism.</title>
        <authorList>
            <person name="Armbrust E.V."/>
            <person name="Berges J.A."/>
            <person name="Bowler C."/>
            <person name="Green B.R."/>
            <person name="Martinez D."/>
            <person name="Putnam N.H."/>
            <person name="Zhou S."/>
            <person name="Allen A.E."/>
            <person name="Apt K.E."/>
            <person name="Bechner M."/>
            <person name="Brzezinski M.A."/>
            <person name="Chaal B.K."/>
            <person name="Chiovitti A."/>
            <person name="Davis A.K."/>
            <person name="Demarest M.S."/>
            <person name="Detter J.C."/>
            <person name="Glavina T."/>
            <person name="Goodstein D."/>
            <person name="Hadi M.Z."/>
            <person name="Hellsten U."/>
            <person name="Hildebrand M."/>
            <person name="Jenkins B.D."/>
            <person name="Jurka J."/>
            <person name="Kapitonov V.V."/>
            <person name="Kroger N."/>
            <person name="Lau W.W."/>
            <person name="Lane T.W."/>
            <person name="Larimer F.W."/>
            <person name="Lippmeier J.C."/>
            <person name="Lucas S."/>
            <person name="Medina M."/>
            <person name="Montsant A."/>
            <person name="Obornik M."/>
            <person name="Parker M.S."/>
            <person name="Palenik B."/>
            <person name="Pazour G.J."/>
            <person name="Richardson P.M."/>
            <person name="Rynearson T.A."/>
            <person name="Saito M.A."/>
            <person name="Schwartz D.C."/>
            <person name="Thamatrakoln K."/>
            <person name="Valentin K."/>
            <person name="Vardi A."/>
            <person name="Wilkerson F.P."/>
            <person name="Rokhsar D.S."/>
        </authorList>
    </citation>
    <scope>NUCLEOTIDE SEQUENCE [LARGE SCALE GENOMIC DNA]</scope>
    <source>
        <strain evidence="5 6">CCMP1335</strain>
    </source>
</reference>
<dbReference type="InterPro" id="IPR016193">
    <property type="entry name" value="Cytidine_deaminase-like"/>
</dbReference>
<dbReference type="InterPro" id="IPR016192">
    <property type="entry name" value="APOBEC/CMP_deaminase_Zn-bd"/>
</dbReference>
<keyword evidence="2" id="KW-0862">Zinc</keyword>
<evidence type="ECO:0000256" key="2">
    <source>
        <dbReference type="ARBA" id="ARBA00022833"/>
    </source>
</evidence>
<dbReference type="HOGENOM" id="CLU_1088199_0_0_1"/>